<evidence type="ECO:0000313" key="2">
    <source>
        <dbReference type="Proteomes" id="UP001054252"/>
    </source>
</evidence>
<comment type="caution">
    <text evidence="1">The sequence shown here is derived from an EMBL/GenBank/DDBJ whole genome shotgun (WGS) entry which is preliminary data.</text>
</comment>
<dbReference type="Proteomes" id="UP001054252">
    <property type="component" value="Unassembled WGS sequence"/>
</dbReference>
<keyword evidence="2" id="KW-1185">Reference proteome</keyword>
<proteinExistence type="predicted"/>
<gene>
    <name evidence="1" type="ORF">SLEP1_g37061</name>
</gene>
<reference evidence="1 2" key="1">
    <citation type="journal article" date="2021" name="Commun. Biol.">
        <title>The genome of Shorea leprosula (Dipterocarpaceae) highlights the ecological relevance of drought in aseasonal tropical rainforests.</title>
        <authorList>
            <person name="Ng K.K.S."/>
            <person name="Kobayashi M.J."/>
            <person name="Fawcett J.A."/>
            <person name="Hatakeyama M."/>
            <person name="Paape T."/>
            <person name="Ng C.H."/>
            <person name="Ang C.C."/>
            <person name="Tnah L.H."/>
            <person name="Lee C.T."/>
            <person name="Nishiyama T."/>
            <person name="Sese J."/>
            <person name="O'Brien M.J."/>
            <person name="Copetti D."/>
            <person name="Mohd Noor M.I."/>
            <person name="Ong R.C."/>
            <person name="Putra M."/>
            <person name="Sireger I.Z."/>
            <person name="Indrioko S."/>
            <person name="Kosugi Y."/>
            <person name="Izuno A."/>
            <person name="Isagi Y."/>
            <person name="Lee S.L."/>
            <person name="Shimizu K.K."/>
        </authorList>
    </citation>
    <scope>NUCLEOTIDE SEQUENCE [LARGE SCALE GENOMIC DNA]</scope>
    <source>
        <strain evidence="1">214</strain>
    </source>
</reference>
<sequence length="36" mass="4051">MLSSEKQRKASNAGAVCFHSPSQDYFAICLSNKFKR</sequence>
<organism evidence="1 2">
    <name type="scientific">Rubroshorea leprosula</name>
    <dbReference type="NCBI Taxonomy" id="152421"/>
    <lineage>
        <taxon>Eukaryota</taxon>
        <taxon>Viridiplantae</taxon>
        <taxon>Streptophyta</taxon>
        <taxon>Embryophyta</taxon>
        <taxon>Tracheophyta</taxon>
        <taxon>Spermatophyta</taxon>
        <taxon>Magnoliopsida</taxon>
        <taxon>eudicotyledons</taxon>
        <taxon>Gunneridae</taxon>
        <taxon>Pentapetalae</taxon>
        <taxon>rosids</taxon>
        <taxon>malvids</taxon>
        <taxon>Malvales</taxon>
        <taxon>Dipterocarpaceae</taxon>
        <taxon>Rubroshorea</taxon>
    </lineage>
</organism>
<dbReference type="AlphaFoldDB" id="A0AAV5KTI1"/>
<evidence type="ECO:0000313" key="1">
    <source>
        <dbReference type="EMBL" id="GKV27951.1"/>
    </source>
</evidence>
<dbReference type="EMBL" id="BPVZ01000077">
    <property type="protein sequence ID" value="GKV27951.1"/>
    <property type="molecule type" value="Genomic_DNA"/>
</dbReference>
<accession>A0AAV5KTI1</accession>
<name>A0AAV5KTI1_9ROSI</name>
<protein>
    <submittedName>
        <fullName evidence="1">Uncharacterized protein</fullName>
    </submittedName>
</protein>